<dbReference type="SUPFAM" id="SSF63763">
    <property type="entry name" value="SAND domain-like"/>
    <property type="match status" value="1"/>
</dbReference>
<feature type="region of interest" description="Disordered" evidence="1">
    <location>
        <begin position="892"/>
        <end position="1000"/>
    </location>
</feature>
<feature type="region of interest" description="Disordered" evidence="1">
    <location>
        <begin position="366"/>
        <end position="414"/>
    </location>
</feature>
<gene>
    <name evidence="3" type="ORF">MBJ925_LOCUS7898</name>
</gene>
<feature type="compositionally biased region" description="Low complexity" evidence="1">
    <location>
        <begin position="957"/>
        <end position="975"/>
    </location>
</feature>
<protein>
    <recommendedName>
        <fullName evidence="2">c-SKI SMAD4-binding domain-containing protein</fullName>
    </recommendedName>
</protein>
<feature type="domain" description="c-SKI SMAD4-binding" evidence="2">
    <location>
        <begin position="1093"/>
        <end position="1131"/>
    </location>
</feature>
<feature type="region of interest" description="Disordered" evidence="1">
    <location>
        <begin position="675"/>
        <end position="705"/>
    </location>
</feature>
<feature type="compositionally biased region" description="Basic residues" evidence="1">
    <location>
        <begin position="396"/>
        <end position="405"/>
    </location>
</feature>
<sequence>MHANNNRIFEQLTIFSSDYHKKQQHQQHYNETDINITSDQHDKNFQSDTKEEKVDPYVSNHLTSSPVSTDNIDEPLIIVLDEDETNVDDDYEQTNIITTTIGSKENLTSNEQYKTNYSHDKQSINESQLSLNFITKSITDSKSICRTRKRRSNRLLNDRSHQISNKFIQTFFIPTNFMRQTYLQQNRSRLVARRKNSHKQLLSSTMSNNTNSKSLSINENSYGVSSNDSILSNISFDNIASILTISRMGSIFYCLEDLYVKVYSSLCTLDEFINLLSKSESIMIKQVTLSEKISLDQQIPLLKKSNDTRYRLISINYSGYLNKLRQLLLTFTNLNENENQQREKNINQIIDEMRSYRRTPTPVLSKDKVLHLPMTTKRLSSGDDDEDDEHSDEPRKRLRIVTKKSKPNETPSLAPTQFGIFIQCNGPVSCNIFSTNETVSSTTTATSAETTTTTTTTSTSTVATTESEIISKSTIIKKQNDSTQHMYFDKLHQQYQQTVSRLNLNNEQTTQKSMNLNQLNSYNPTDGTPINKLCSSSSSSVSPSVMNMPKKWRILNSYNNDINDTSSANKVHLPISSTNYSRCLYRSKSFAYPKQQNKSLLRRSSSLSLITCNKKENVSIKKLPLVDSNKKLNTKTPAEPIDLTDESFSMPMIVNVEENVEPANQRHKIKCKKPTLTSKPNVLPNVPASDSTPQTPPNIVPRSIPYGPNNLSMLTKPTPIHHPAPSSPYRSSPYAVYHQESYIYRDQSQNIPQPPNSLSHYHPPTSLTNGNPYVYPFSSSMPYPTIKKQKEMPTTNSYDMQQNSHNLTYSSPSNNNNHMSSSIVMPIVRKPNYYHQLTHEQKASIKMQASSPTSLPCRLPCCFPQPPVQSQHSTDKLTPNERIIYRQYAVPTSTAQTFKREPSQTPDSQHLSSAMNRKQRRIDSVPPQPSTTPYSHYPSPKPYFVPPPPPPPPPSSFPSSSITASSSSSSSSSNWPPAPPPTSNPNMNPSMRYPYPPPNTPMNGMATRKIEPYLQPRRPTPLQSRAPTATSIVAQNSSILISPPNTPHELTLPNVRTRSIDLQRAIAERGYCDMDKLPKLVVRHTKTYSNKSVDTMGQLFPTWFNEPDYRCIHCFRCDQVFTPQQFMTHVDDEYMLNEQPLNMTSIQLLTSEKMSEYKVGLWNQFCTNLTTYASKFSIMEKKKTASNLIQRWSNRWLFNEQKRIVKSCHGQNFAQQ</sequence>
<accession>A0A816MPT6</accession>
<evidence type="ECO:0000256" key="1">
    <source>
        <dbReference type="SAM" id="MobiDB-lite"/>
    </source>
</evidence>
<dbReference type="InterPro" id="IPR010919">
    <property type="entry name" value="SAND-like_dom_sf"/>
</dbReference>
<dbReference type="InterPro" id="IPR014890">
    <property type="entry name" value="c-SKI_SMAD4-bd_dom"/>
</dbReference>
<name>A0A816MPT6_9BILA</name>
<evidence type="ECO:0000313" key="3">
    <source>
        <dbReference type="EMBL" id="CAF1993521.1"/>
    </source>
</evidence>
<comment type="caution">
    <text evidence="3">The sequence shown here is derived from an EMBL/GenBank/DDBJ whole genome shotgun (WGS) entry which is preliminary data.</text>
</comment>
<dbReference type="Proteomes" id="UP000663824">
    <property type="component" value="Unassembled WGS sequence"/>
</dbReference>
<feature type="compositionally biased region" description="Acidic residues" evidence="1">
    <location>
        <begin position="382"/>
        <end position="391"/>
    </location>
</feature>
<dbReference type="Pfam" id="PF08782">
    <property type="entry name" value="c-SKI_SMAD_bind"/>
    <property type="match status" value="1"/>
</dbReference>
<evidence type="ECO:0000259" key="2">
    <source>
        <dbReference type="Pfam" id="PF08782"/>
    </source>
</evidence>
<feature type="compositionally biased region" description="Basic and acidic residues" evidence="1">
    <location>
        <begin position="44"/>
        <end position="55"/>
    </location>
</feature>
<dbReference type="EMBL" id="CAJNRE010002820">
    <property type="protein sequence ID" value="CAF1993521.1"/>
    <property type="molecule type" value="Genomic_DNA"/>
</dbReference>
<feature type="compositionally biased region" description="Pro residues" evidence="1">
    <location>
        <begin position="939"/>
        <end position="956"/>
    </location>
</feature>
<reference evidence="3" key="1">
    <citation type="submission" date="2021-02" db="EMBL/GenBank/DDBJ databases">
        <authorList>
            <person name="Nowell W R."/>
        </authorList>
    </citation>
    <scope>NUCLEOTIDE SEQUENCE</scope>
</reference>
<dbReference type="Gene3D" id="3.10.390.10">
    <property type="entry name" value="SAND domain-like"/>
    <property type="match status" value="1"/>
</dbReference>
<dbReference type="AlphaFoldDB" id="A0A816MPT6"/>
<feature type="region of interest" description="Disordered" evidence="1">
    <location>
        <begin position="44"/>
        <end position="66"/>
    </location>
</feature>
<dbReference type="GO" id="GO:0046332">
    <property type="term" value="F:SMAD binding"/>
    <property type="evidence" value="ECO:0007669"/>
    <property type="project" value="InterPro"/>
</dbReference>
<proteinExistence type="predicted"/>
<evidence type="ECO:0000313" key="4">
    <source>
        <dbReference type="Proteomes" id="UP000663824"/>
    </source>
</evidence>
<feature type="compositionally biased region" description="Polar residues" evidence="1">
    <location>
        <begin position="892"/>
        <end position="916"/>
    </location>
</feature>
<organism evidence="3 4">
    <name type="scientific">Rotaria magnacalcarata</name>
    <dbReference type="NCBI Taxonomy" id="392030"/>
    <lineage>
        <taxon>Eukaryota</taxon>
        <taxon>Metazoa</taxon>
        <taxon>Spiralia</taxon>
        <taxon>Gnathifera</taxon>
        <taxon>Rotifera</taxon>
        <taxon>Eurotatoria</taxon>
        <taxon>Bdelloidea</taxon>
        <taxon>Philodinida</taxon>
        <taxon>Philodinidae</taxon>
        <taxon>Rotaria</taxon>
    </lineage>
</organism>